<sequence length="151" mass="17566">MENPLMILQEILMKTQHVQQAAIVDARSNMVKACSLGFTLDYEALANFQFAFKNSMLIRERGLEYDKMLYTVVRAEPDVVYAKLDKRGIVLVKTNTFIVVATYIEGMYPSVCVEAVERLDLYFMTNWSKHMLFSHIEVVYHLGWQHHLLLD</sequence>
<dbReference type="GO" id="GO:0003785">
    <property type="term" value="F:actin monomer binding"/>
    <property type="evidence" value="ECO:0007669"/>
    <property type="project" value="TreeGrafter"/>
</dbReference>
<dbReference type="SUPFAM" id="SSF55770">
    <property type="entry name" value="Profilin (actin-binding protein)"/>
    <property type="match status" value="1"/>
</dbReference>
<keyword evidence="2" id="KW-0009">Actin-binding</keyword>
<evidence type="ECO:0000313" key="4">
    <source>
        <dbReference type="Proteomes" id="UP001162480"/>
    </source>
</evidence>
<evidence type="ECO:0000256" key="2">
    <source>
        <dbReference type="RuleBase" id="RU003909"/>
    </source>
</evidence>
<dbReference type="AlphaFoldDB" id="A0AA36EYP2"/>
<keyword evidence="4" id="KW-1185">Reference proteome</keyword>
<gene>
    <name evidence="3" type="ORF">OCTVUL_1B013307</name>
</gene>
<organism evidence="3 4">
    <name type="scientific">Octopus vulgaris</name>
    <name type="common">Common octopus</name>
    <dbReference type="NCBI Taxonomy" id="6645"/>
    <lineage>
        <taxon>Eukaryota</taxon>
        <taxon>Metazoa</taxon>
        <taxon>Spiralia</taxon>
        <taxon>Lophotrochozoa</taxon>
        <taxon>Mollusca</taxon>
        <taxon>Cephalopoda</taxon>
        <taxon>Coleoidea</taxon>
        <taxon>Octopodiformes</taxon>
        <taxon>Octopoda</taxon>
        <taxon>Incirrata</taxon>
        <taxon>Octopodidae</taxon>
        <taxon>Octopus</taxon>
    </lineage>
</organism>
<evidence type="ECO:0000313" key="3">
    <source>
        <dbReference type="EMBL" id="CAI9718012.1"/>
    </source>
</evidence>
<dbReference type="Pfam" id="PF00235">
    <property type="entry name" value="Profilin"/>
    <property type="match status" value="1"/>
</dbReference>
<comment type="similarity">
    <text evidence="1 2">Belongs to the profilin family.</text>
</comment>
<dbReference type="InterPro" id="IPR048278">
    <property type="entry name" value="PFN"/>
</dbReference>
<protein>
    <recommendedName>
        <fullName evidence="2">Profilin</fullName>
    </recommendedName>
</protein>
<dbReference type="GO" id="GO:0005938">
    <property type="term" value="C:cell cortex"/>
    <property type="evidence" value="ECO:0007669"/>
    <property type="project" value="TreeGrafter"/>
</dbReference>
<proteinExistence type="inferred from homology"/>
<accession>A0AA36EYP2</accession>
<dbReference type="InterPro" id="IPR036140">
    <property type="entry name" value="PFN_sf"/>
</dbReference>
<dbReference type="PANTHER" id="PTHR11604:SF2">
    <property type="entry name" value="PROFILIN-4"/>
    <property type="match status" value="1"/>
</dbReference>
<evidence type="ECO:0000256" key="1">
    <source>
        <dbReference type="ARBA" id="ARBA00010058"/>
    </source>
</evidence>
<dbReference type="PANTHER" id="PTHR11604">
    <property type="entry name" value="PROFILIN"/>
    <property type="match status" value="1"/>
</dbReference>
<reference evidence="3" key="1">
    <citation type="submission" date="2023-08" db="EMBL/GenBank/DDBJ databases">
        <authorList>
            <person name="Alioto T."/>
            <person name="Alioto T."/>
            <person name="Gomez Garrido J."/>
        </authorList>
    </citation>
    <scope>NUCLEOTIDE SEQUENCE</scope>
</reference>
<dbReference type="Gene3D" id="3.30.450.30">
    <property type="entry name" value="Dynein light chain 2a, cytoplasmic"/>
    <property type="match status" value="1"/>
</dbReference>
<dbReference type="Proteomes" id="UP001162480">
    <property type="component" value="Chromosome 2"/>
</dbReference>
<dbReference type="InterPro" id="IPR005455">
    <property type="entry name" value="PFN_euk"/>
</dbReference>
<dbReference type="EMBL" id="OX597815">
    <property type="protein sequence ID" value="CAI9718012.1"/>
    <property type="molecule type" value="Genomic_DNA"/>
</dbReference>
<name>A0AA36EYP2_OCTVU</name>
<dbReference type="SMART" id="SM00392">
    <property type="entry name" value="PROF"/>
    <property type="match status" value="1"/>
</dbReference>